<dbReference type="CDD" id="cd00377">
    <property type="entry name" value="ICL_PEPM"/>
    <property type="match status" value="1"/>
</dbReference>
<evidence type="ECO:0000313" key="1">
    <source>
        <dbReference type="EMBL" id="MFD1588957.1"/>
    </source>
</evidence>
<dbReference type="InterPro" id="IPR018523">
    <property type="entry name" value="Isocitrate_lyase_ph_CS"/>
</dbReference>
<dbReference type="AlphaFoldDB" id="A0ABD6CI78"/>
<name>A0ABD6CI78_9EURY</name>
<dbReference type="Proteomes" id="UP001597119">
    <property type="component" value="Unassembled WGS sequence"/>
</dbReference>
<dbReference type="Gene3D" id="3.20.20.60">
    <property type="entry name" value="Phosphoenolpyruvate-binding domains"/>
    <property type="match status" value="1"/>
</dbReference>
<accession>A0ABD6CI78</accession>
<dbReference type="InterPro" id="IPR039556">
    <property type="entry name" value="ICL/PEPM"/>
</dbReference>
<dbReference type="RefSeq" id="WP_247378609.1">
    <property type="nucleotide sequence ID" value="NZ_JALLGV010000005.1"/>
</dbReference>
<gene>
    <name evidence="1" type="ORF">ACFR9U_18415</name>
</gene>
<protein>
    <submittedName>
        <fullName evidence="1">Oxaloacetate decarboxylase</fullName>
    </submittedName>
</protein>
<dbReference type="SUPFAM" id="SSF51621">
    <property type="entry name" value="Phosphoenolpyruvate/pyruvate domain"/>
    <property type="match status" value="1"/>
</dbReference>
<dbReference type="PROSITE" id="PS00161">
    <property type="entry name" value="ISOCITRATE_LYASE"/>
    <property type="match status" value="1"/>
</dbReference>
<dbReference type="PANTHER" id="PTHR42905:SF5">
    <property type="entry name" value="CARBOXYVINYL-CARBOXYPHOSPHONATE PHOSPHORYLMUTASE, CHLOROPLASTIC"/>
    <property type="match status" value="1"/>
</dbReference>
<organism evidence="1 2">
    <name type="scientific">Halorientalis brevis</name>
    <dbReference type="NCBI Taxonomy" id="1126241"/>
    <lineage>
        <taxon>Archaea</taxon>
        <taxon>Methanobacteriati</taxon>
        <taxon>Methanobacteriota</taxon>
        <taxon>Stenosarchaea group</taxon>
        <taxon>Halobacteria</taxon>
        <taxon>Halobacteriales</taxon>
        <taxon>Haloarculaceae</taxon>
        <taxon>Halorientalis</taxon>
    </lineage>
</organism>
<dbReference type="Pfam" id="PF13714">
    <property type="entry name" value="PEP_mutase"/>
    <property type="match status" value="1"/>
</dbReference>
<dbReference type="InterPro" id="IPR040442">
    <property type="entry name" value="Pyrv_kinase-like_dom_sf"/>
</dbReference>
<keyword evidence="2" id="KW-1185">Reference proteome</keyword>
<comment type="caution">
    <text evidence="1">The sequence shown here is derived from an EMBL/GenBank/DDBJ whole genome shotgun (WGS) entry which is preliminary data.</text>
</comment>
<dbReference type="EMBL" id="JBHUDJ010000014">
    <property type="protein sequence ID" value="MFD1588957.1"/>
    <property type="molecule type" value="Genomic_DNA"/>
</dbReference>
<proteinExistence type="predicted"/>
<dbReference type="InterPro" id="IPR015813">
    <property type="entry name" value="Pyrv/PenolPyrv_kinase-like_dom"/>
</dbReference>
<dbReference type="PANTHER" id="PTHR42905">
    <property type="entry name" value="PHOSPHOENOLPYRUVATE CARBOXYLASE"/>
    <property type="match status" value="1"/>
</dbReference>
<dbReference type="GO" id="GO:0016833">
    <property type="term" value="F:oxo-acid-lyase activity"/>
    <property type="evidence" value="ECO:0007669"/>
    <property type="project" value="UniProtKB-ARBA"/>
</dbReference>
<reference evidence="1 2" key="1">
    <citation type="journal article" date="2019" name="Int. J. Syst. Evol. Microbiol.">
        <title>The Global Catalogue of Microorganisms (GCM) 10K type strain sequencing project: providing services to taxonomists for standard genome sequencing and annotation.</title>
        <authorList>
            <consortium name="The Broad Institute Genomics Platform"/>
            <consortium name="The Broad Institute Genome Sequencing Center for Infectious Disease"/>
            <person name="Wu L."/>
            <person name="Ma J."/>
        </authorList>
    </citation>
    <scope>NUCLEOTIDE SEQUENCE [LARGE SCALE GENOMIC DNA]</scope>
    <source>
        <strain evidence="1 2">CGMCC 1.12125</strain>
    </source>
</reference>
<evidence type="ECO:0000313" key="2">
    <source>
        <dbReference type="Proteomes" id="UP001597119"/>
    </source>
</evidence>
<sequence>MNDQTPAARLRALLDRPGTVALPGVFDALSARLAEQAGFDAVFTSGFGIAATTLGVPDMGMLTMAENVDRVDSLTSSIDVPLVADMDTGYGSVLNVRRTMHECVDAGVAGVILEDQAWPKKCGHMDEKRVVDEEEHVRRIRAAADVRAERDSEFVIVGRTDAREPLDLDEAIQRGHAYAEAGADVVFVEAPESRAELERIANAFDVPTFANMVEGGKTPVLPADELESIGFDIAVYPLTALFAATQAMQDAYETLATERTTAGVEGVSFEEFEEVVDAAGYREQEARYAAMETDADERME</sequence>